<comment type="caution">
    <text evidence="1">The sequence shown here is derived from an EMBL/GenBank/DDBJ whole genome shotgun (WGS) entry which is preliminary data.</text>
</comment>
<sequence length="117" mass="13944">MMNYTNRVMTALESAMGHEIAWPDRQERAVNSAHFTELGVLGCIGLTGTPLHFDMYTEDDDVNYIRWKWISKKEAHRVLRWIDARLLKRSGLHDALWMDWARLEEEVRMWFSYIDNL</sequence>
<dbReference type="Proteomes" id="UP001633002">
    <property type="component" value="Unassembled WGS sequence"/>
</dbReference>
<dbReference type="AlphaFoldDB" id="A0ABD3I946"/>
<name>A0ABD3I946_9MARC</name>
<accession>A0ABD3I946</accession>
<gene>
    <name evidence="1" type="ORF">R1sor_017269</name>
</gene>
<protein>
    <submittedName>
        <fullName evidence="1">Uncharacterized protein</fullName>
    </submittedName>
</protein>
<proteinExistence type="predicted"/>
<evidence type="ECO:0000313" key="2">
    <source>
        <dbReference type="Proteomes" id="UP001633002"/>
    </source>
</evidence>
<keyword evidence="2" id="KW-1185">Reference proteome</keyword>
<organism evidence="1 2">
    <name type="scientific">Riccia sorocarpa</name>
    <dbReference type="NCBI Taxonomy" id="122646"/>
    <lineage>
        <taxon>Eukaryota</taxon>
        <taxon>Viridiplantae</taxon>
        <taxon>Streptophyta</taxon>
        <taxon>Embryophyta</taxon>
        <taxon>Marchantiophyta</taxon>
        <taxon>Marchantiopsida</taxon>
        <taxon>Marchantiidae</taxon>
        <taxon>Marchantiales</taxon>
        <taxon>Ricciaceae</taxon>
        <taxon>Riccia</taxon>
    </lineage>
</organism>
<reference evidence="1 2" key="1">
    <citation type="submission" date="2024-09" db="EMBL/GenBank/DDBJ databases">
        <title>Chromosome-scale assembly of Riccia sorocarpa.</title>
        <authorList>
            <person name="Paukszto L."/>
        </authorList>
    </citation>
    <scope>NUCLEOTIDE SEQUENCE [LARGE SCALE GENOMIC DNA]</scope>
    <source>
        <strain evidence="1">LP-2024</strain>
        <tissue evidence="1">Aerial parts of the thallus</tissue>
    </source>
</reference>
<dbReference type="EMBL" id="JBJQOH010000001">
    <property type="protein sequence ID" value="KAL3699247.1"/>
    <property type="molecule type" value="Genomic_DNA"/>
</dbReference>
<evidence type="ECO:0000313" key="1">
    <source>
        <dbReference type="EMBL" id="KAL3699247.1"/>
    </source>
</evidence>